<feature type="compositionally biased region" description="Low complexity" evidence="3">
    <location>
        <begin position="613"/>
        <end position="622"/>
    </location>
</feature>
<gene>
    <name evidence="4" type="ORF">HXX76_007558</name>
</gene>
<reference evidence="4" key="1">
    <citation type="journal article" date="2020" name="bioRxiv">
        <title>Comparative genomics of Chlamydomonas.</title>
        <authorList>
            <person name="Craig R.J."/>
            <person name="Hasan A.R."/>
            <person name="Ness R.W."/>
            <person name="Keightley P.D."/>
        </authorList>
    </citation>
    <scope>NUCLEOTIDE SEQUENCE</scope>
    <source>
        <strain evidence="4">SAG 7.73</strain>
    </source>
</reference>
<keyword evidence="5" id="KW-1185">Reference proteome</keyword>
<evidence type="ECO:0000256" key="2">
    <source>
        <dbReference type="RuleBase" id="RU000461"/>
    </source>
</evidence>
<feature type="region of interest" description="Disordered" evidence="3">
    <location>
        <begin position="167"/>
        <end position="193"/>
    </location>
</feature>
<keyword evidence="2" id="KW-0503">Monooxygenase</keyword>
<feature type="region of interest" description="Disordered" evidence="3">
    <location>
        <begin position="228"/>
        <end position="247"/>
    </location>
</feature>
<evidence type="ECO:0000313" key="4">
    <source>
        <dbReference type="EMBL" id="KAG2434665.1"/>
    </source>
</evidence>
<feature type="region of interest" description="Disordered" evidence="3">
    <location>
        <begin position="599"/>
        <end position="622"/>
    </location>
</feature>
<dbReference type="Pfam" id="PF00067">
    <property type="entry name" value="p450"/>
    <property type="match status" value="2"/>
</dbReference>
<dbReference type="AlphaFoldDB" id="A0A835W0F6"/>
<protein>
    <recommendedName>
        <fullName evidence="6">Cytochrome P450</fullName>
    </recommendedName>
</protein>
<dbReference type="PRINTS" id="PR00463">
    <property type="entry name" value="EP450I"/>
</dbReference>
<accession>A0A835W0F6</accession>
<dbReference type="GO" id="GO:0020037">
    <property type="term" value="F:heme binding"/>
    <property type="evidence" value="ECO:0007669"/>
    <property type="project" value="InterPro"/>
</dbReference>
<dbReference type="PRINTS" id="PR00385">
    <property type="entry name" value="P450"/>
</dbReference>
<evidence type="ECO:0000256" key="1">
    <source>
        <dbReference type="PIRSR" id="PIRSR602401-1"/>
    </source>
</evidence>
<dbReference type="SUPFAM" id="SSF48264">
    <property type="entry name" value="Cytochrome P450"/>
    <property type="match status" value="1"/>
</dbReference>
<dbReference type="OrthoDB" id="507451at2759"/>
<keyword evidence="1 2" id="KW-0479">Metal-binding</keyword>
<comment type="caution">
    <text evidence="4">The sequence shown here is derived from an EMBL/GenBank/DDBJ whole genome shotgun (WGS) entry which is preliminary data.</text>
</comment>
<comment type="similarity">
    <text evidence="2">Belongs to the cytochrome P450 family.</text>
</comment>
<dbReference type="InterPro" id="IPR001128">
    <property type="entry name" value="Cyt_P450"/>
</dbReference>
<feature type="binding site" description="axial binding residue" evidence="1">
    <location>
        <position position="549"/>
    </location>
    <ligand>
        <name>heme</name>
        <dbReference type="ChEBI" id="CHEBI:30413"/>
    </ligand>
    <ligandPart>
        <name>Fe</name>
        <dbReference type="ChEBI" id="CHEBI:18248"/>
    </ligandPart>
</feature>
<comment type="cofactor">
    <cofactor evidence="1">
        <name>heme</name>
        <dbReference type="ChEBI" id="CHEBI:30413"/>
    </cofactor>
</comment>
<dbReference type="EMBL" id="JAEHOC010000016">
    <property type="protein sequence ID" value="KAG2434665.1"/>
    <property type="molecule type" value="Genomic_DNA"/>
</dbReference>
<evidence type="ECO:0000256" key="3">
    <source>
        <dbReference type="SAM" id="MobiDB-lite"/>
    </source>
</evidence>
<dbReference type="GO" id="GO:0005506">
    <property type="term" value="F:iron ion binding"/>
    <property type="evidence" value="ECO:0007669"/>
    <property type="project" value="InterPro"/>
</dbReference>
<sequence length="622" mass="66091">MFGFMQGAFKALGFAALGIFVLQLLLSLDLYKRWRLRHLPGPPAYPLLGSLPQIIAKGSPTFFRECRAKYGPVFRVAFGRSWMVVVAEPDLLRQVGGKLLNHSMFRGLLGGEFAKLDDWGLVSARDEFWRQVRAAWQPAFSGPSLTGYFPLMAACAARLADKLEGLARGQQGQEQEGAGKGQPADGSGSSNSSARVDIWRELGAMTLQVVGSTAYGVDFQAMESLPAASGASEGGGGGKPVASAAPSSSSYGRVLVQACRDVFKYSSVVYGSKYSRVGLLLPEWRPVVAVLAHALPDLAFTKMLTARGHLRDACMELISTWRKQEAPAAKQEGQNGAANGHAGTGTANGAAAAGTGAAQTVTAGAGAGGVAAGSFLGLMLAARDKSTGEGLTDLQVAAQVQTFILAGYETTANALAFVVYCIATNPDAEAKLLAEIDAVLGPDRLPTEADLPRLTYTDAVFNEAMRLFPPAHATNRHTDKGDMQVGPYVVPQGVSLFMSIFSAHHNADVWPRVEDFVPERFLPESPLYPEVAARVPNAHAPFGFGSRMCIGWKFAVQEAKVALATLYQRLTFELEPGQVPLQTAVGITLSPRNGVWVRPVARRTTPRQPTPAEPAATKTAAS</sequence>
<feature type="compositionally biased region" description="Low complexity" evidence="3">
    <location>
        <begin position="167"/>
        <end position="184"/>
    </location>
</feature>
<dbReference type="PROSITE" id="PS00086">
    <property type="entry name" value="CYTOCHROME_P450"/>
    <property type="match status" value="1"/>
</dbReference>
<dbReference type="Proteomes" id="UP000650467">
    <property type="component" value="Unassembled WGS sequence"/>
</dbReference>
<evidence type="ECO:0008006" key="6">
    <source>
        <dbReference type="Google" id="ProtNLM"/>
    </source>
</evidence>
<dbReference type="PANTHER" id="PTHR24301:SF2">
    <property type="entry name" value="THROMBOXANE-A SYNTHASE"/>
    <property type="match status" value="1"/>
</dbReference>
<organism evidence="4 5">
    <name type="scientific">Chlamydomonas incerta</name>
    <dbReference type="NCBI Taxonomy" id="51695"/>
    <lineage>
        <taxon>Eukaryota</taxon>
        <taxon>Viridiplantae</taxon>
        <taxon>Chlorophyta</taxon>
        <taxon>core chlorophytes</taxon>
        <taxon>Chlorophyceae</taxon>
        <taxon>CS clade</taxon>
        <taxon>Chlamydomonadales</taxon>
        <taxon>Chlamydomonadaceae</taxon>
        <taxon>Chlamydomonas</taxon>
    </lineage>
</organism>
<keyword evidence="2" id="KW-0560">Oxidoreductase</keyword>
<dbReference type="Gene3D" id="1.10.630.10">
    <property type="entry name" value="Cytochrome P450"/>
    <property type="match status" value="1"/>
</dbReference>
<dbReference type="PANTHER" id="PTHR24301">
    <property type="entry name" value="THROMBOXANE-A SYNTHASE"/>
    <property type="match status" value="1"/>
</dbReference>
<dbReference type="InterPro" id="IPR017972">
    <property type="entry name" value="Cyt_P450_CS"/>
</dbReference>
<dbReference type="InterPro" id="IPR002401">
    <property type="entry name" value="Cyt_P450_E_grp-I"/>
</dbReference>
<keyword evidence="1 2" id="KW-0349">Heme</keyword>
<keyword evidence="1 2" id="KW-0408">Iron</keyword>
<dbReference type="GO" id="GO:0004497">
    <property type="term" value="F:monooxygenase activity"/>
    <property type="evidence" value="ECO:0007669"/>
    <property type="project" value="UniProtKB-KW"/>
</dbReference>
<dbReference type="InterPro" id="IPR036396">
    <property type="entry name" value="Cyt_P450_sf"/>
</dbReference>
<dbReference type="GO" id="GO:0016705">
    <property type="term" value="F:oxidoreductase activity, acting on paired donors, with incorporation or reduction of molecular oxygen"/>
    <property type="evidence" value="ECO:0007669"/>
    <property type="project" value="InterPro"/>
</dbReference>
<evidence type="ECO:0000313" key="5">
    <source>
        <dbReference type="Proteomes" id="UP000650467"/>
    </source>
</evidence>
<name>A0A835W0F6_CHLIN</name>
<proteinExistence type="inferred from homology"/>